<protein>
    <recommendedName>
        <fullName evidence="2">Toxin CcdB</fullName>
    </recommendedName>
    <alternativeName>
        <fullName evidence="8">Cytotoxic protein CcdB</fullName>
    </alternativeName>
    <alternativeName>
        <fullName evidence="7">Protein LetD</fullName>
    </alternativeName>
</protein>
<dbReference type="GO" id="GO:0006276">
    <property type="term" value="P:plasmid maintenance"/>
    <property type="evidence" value="ECO:0007669"/>
    <property type="project" value="InterPro"/>
</dbReference>
<evidence type="ECO:0000256" key="4">
    <source>
        <dbReference type="ARBA" id="ARBA00022649"/>
    </source>
</evidence>
<dbReference type="SUPFAM" id="SSF50118">
    <property type="entry name" value="Cell growth inhibitor/plasmid maintenance toxic component"/>
    <property type="match status" value="1"/>
</dbReference>
<dbReference type="GO" id="GO:0008657">
    <property type="term" value="F:DNA topoisomerase type II (double strand cut, ATP-hydrolyzing) inhibitor activity"/>
    <property type="evidence" value="ECO:0007669"/>
    <property type="project" value="InterPro"/>
</dbReference>
<organism evidence="9">
    <name type="scientific">Escherichia coli</name>
    <dbReference type="NCBI Taxonomy" id="562"/>
    <lineage>
        <taxon>Bacteria</taxon>
        <taxon>Pseudomonadati</taxon>
        <taxon>Pseudomonadota</taxon>
        <taxon>Gammaproteobacteria</taxon>
        <taxon>Enterobacterales</taxon>
        <taxon>Enterobacteriaceae</taxon>
        <taxon>Escherichia</taxon>
    </lineage>
</organism>
<accession>A0A765T4P8</accession>
<dbReference type="AlphaFoldDB" id="A0A765T4P8"/>
<dbReference type="InterPro" id="IPR002712">
    <property type="entry name" value="CcdB"/>
</dbReference>
<dbReference type="Pfam" id="PF01845">
    <property type="entry name" value="CcdB"/>
    <property type="match status" value="1"/>
</dbReference>
<evidence type="ECO:0000256" key="5">
    <source>
        <dbReference type="ARBA" id="ARBA00023015"/>
    </source>
</evidence>
<evidence type="ECO:0000313" key="9">
    <source>
        <dbReference type="EMBL" id="HAG5769779.1"/>
    </source>
</evidence>
<reference evidence="9" key="1">
    <citation type="journal article" date="2018" name="Genome Biol.">
        <title>SKESA: strategic k-mer extension for scrupulous assemblies.</title>
        <authorList>
            <person name="Souvorov A."/>
            <person name="Agarwala R."/>
            <person name="Lipman D.J."/>
        </authorList>
    </citation>
    <scope>NUCLEOTIDE SEQUENCE [LARGE SCALE GENOMIC DNA]</scope>
    <source>
        <strain evidence="9">1839</strain>
    </source>
</reference>
<gene>
    <name evidence="9" type="ORF">GGB84_001396</name>
</gene>
<evidence type="ECO:0000256" key="7">
    <source>
        <dbReference type="ARBA" id="ARBA00029628"/>
    </source>
</evidence>
<dbReference type="InterPro" id="IPR011067">
    <property type="entry name" value="Plasmid_toxin/cell-grow_inhib"/>
</dbReference>
<evidence type="ECO:0000256" key="6">
    <source>
        <dbReference type="ARBA" id="ARBA00023163"/>
    </source>
</evidence>
<comment type="caution">
    <text evidence="9">The sequence shown here is derived from an EMBL/GenBank/DDBJ whole genome shotgun (WGS) entry which is preliminary data.</text>
</comment>
<reference evidence="9" key="2">
    <citation type="submission" date="2020-02" db="EMBL/GenBank/DDBJ databases">
        <authorList>
            <consortium name="NCBI Pathogen Detection Project"/>
        </authorList>
    </citation>
    <scope>NUCLEOTIDE SEQUENCE</scope>
    <source>
        <strain evidence="9">1839</strain>
    </source>
</reference>
<evidence type="ECO:0000256" key="3">
    <source>
        <dbReference type="ARBA" id="ARBA00022491"/>
    </source>
</evidence>
<evidence type="ECO:0000256" key="1">
    <source>
        <dbReference type="ARBA" id="ARBA00005230"/>
    </source>
</evidence>
<evidence type="ECO:0000256" key="8">
    <source>
        <dbReference type="ARBA" id="ARBA00033135"/>
    </source>
</evidence>
<proteinExistence type="inferred from homology"/>
<sequence length="104" mass="11701">MPFTVYRSRGRNAAFPFVINVTSDIIGEINRRIVIPLTPIERFSRNYPPERLNPILLLVDGREYVLMTHETATVPVNALGTKFCDASAHRTLIKGGLNFMLDGI</sequence>
<keyword evidence="4" id="KW-1277">Toxin-antitoxin system</keyword>
<keyword evidence="6" id="KW-0804">Transcription</keyword>
<name>A0A765T4P8_ECOLX</name>
<evidence type="ECO:0000256" key="2">
    <source>
        <dbReference type="ARBA" id="ARBA00015075"/>
    </source>
</evidence>
<keyword evidence="5" id="KW-0805">Transcription regulation</keyword>
<dbReference type="EMBL" id="DAAYTU010000006">
    <property type="protein sequence ID" value="HAG5769779.1"/>
    <property type="molecule type" value="Genomic_DNA"/>
</dbReference>
<comment type="similarity">
    <text evidence="1">Belongs to the CcdB toxin family.</text>
</comment>
<dbReference type="Gene3D" id="2.30.30.110">
    <property type="match status" value="1"/>
</dbReference>
<keyword evidence="3" id="KW-0678">Repressor</keyword>